<feature type="region of interest" description="Disordered" evidence="1">
    <location>
        <begin position="1"/>
        <end position="22"/>
    </location>
</feature>
<gene>
    <name evidence="2" type="ORF">CMV_020455</name>
</gene>
<evidence type="ECO:0000256" key="1">
    <source>
        <dbReference type="SAM" id="MobiDB-lite"/>
    </source>
</evidence>
<dbReference type="EMBL" id="JRKL02003802">
    <property type="protein sequence ID" value="KAF3954161.1"/>
    <property type="molecule type" value="Genomic_DNA"/>
</dbReference>
<sequence length="108" mass="12434">MMIDSRPEVRPRLNHAEETKVRKQIKKMVGSLREKTANNERTNGRTKCMESGIDEELEIVHPGPEESSLLTRQQNHRSEDIWNGEDSGSLTCRGRAKEMAKITMQDNR</sequence>
<dbReference type="Proteomes" id="UP000737018">
    <property type="component" value="Unassembled WGS sequence"/>
</dbReference>
<name>A0A8J4VMN8_9ROSI</name>
<protein>
    <submittedName>
        <fullName evidence="2">Uncharacterized protein</fullName>
    </submittedName>
</protein>
<dbReference type="OrthoDB" id="1937804at2759"/>
<evidence type="ECO:0000313" key="3">
    <source>
        <dbReference type="Proteomes" id="UP000737018"/>
    </source>
</evidence>
<proteinExistence type="predicted"/>
<accession>A0A8J4VMN8</accession>
<reference evidence="2" key="1">
    <citation type="submission" date="2020-03" db="EMBL/GenBank/DDBJ databases">
        <title>Castanea mollissima Vanexum genome sequencing.</title>
        <authorList>
            <person name="Staton M."/>
        </authorList>
    </citation>
    <scope>NUCLEOTIDE SEQUENCE</scope>
    <source>
        <tissue evidence="2">Leaf</tissue>
    </source>
</reference>
<comment type="caution">
    <text evidence="2">The sequence shown here is derived from an EMBL/GenBank/DDBJ whole genome shotgun (WGS) entry which is preliminary data.</text>
</comment>
<feature type="compositionally biased region" description="Basic and acidic residues" evidence="1">
    <location>
        <begin position="1"/>
        <end position="21"/>
    </location>
</feature>
<feature type="non-terminal residue" evidence="2">
    <location>
        <position position="1"/>
    </location>
</feature>
<feature type="region of interest" description="Disordered" evidence="1">
    <location>
        <begin position="64"/>
        <end position="90"/>
    </location>
</feature>
<dbReference type="AlphaFoldDB" id="A0A8J4VMN8"/>
<evidence type="ECO:0000313" key="2">
    <source>
        <dbReference type="EMBL" id="KAF3954161.1"/>
    </source>
</evidence>
<organism evidence="2 3">
    <name type="scientific">Castanea mollissima</name>
    <name type="common">Chinese chestnut</name>
    <dbReference type="NCBI Taxonomy" id="60419"/>
    <lineage>
        <taxon>Eukaryota</taxon>
        <taxon>Viridiplantae</taxon>
        <taxon>Streptophyta</taxon>
        <taxon>Embryophyta</taxon>
        <taxon>Tracheophyta</taxon>
        <taxon>Spermatophyta</taxon>
        <taxon>Magnoliopsida</taxon>
        <taxon>eudicotyledons</taxon>
        <taxon>Gunneridae</taxon>
        <taxon>Pentapetalae</taxon>
        <taxon>rosids</taxon>
        <taxon>fabids</taxon>
        <taxon>Fagales</taxon>
        <taxon>Fagaceae</taxon>
        <taxon>Castanea</taxon>
    </lineage>
</organism>
<keyword evidence="3" id="KW-1185">Reference proteome</keyword>